<evidence type="ECO:0000313" key="3">
    <source>
        <dbReference type="EMBL" id="PIB00119.1"/>
    </source>
</evidence>
<reference evidence="4 6" key="2">
    <citation type="submission" date="2023-09" db="EMBL/GenBank/DDBJ databases">
        <title>Complete-Gapless Cercospora beticola genome.</title>
        <authorList>
            <person name="Wyatt N.A."/>
            <person name="Spanner R.E."/>
            <person name="Bolton M.D."/>
        </authorList>
    </citation>
    <scope>NUCLEOTIDE SEQUENCE [LARGE SCALE GENOMIC DNA]</scope>
    <source>
        <strain evidence="4">Cb09-40</strain>
    </source>
</reference>
<dbReference type="PROSITE" id="PS00028">
    <property type="entry name" value="ZINC_FINGER_C2H2_1"/>
    <property type="match status" value="1"/>
</dbReference>
<dbReference type="PANTHER" id="PTHR21354:SF0">
    <property type="entry name" value="ZINC FINGER PROTEIN 511"/>
    <property type="match status" value="1"/>
</dbReference>
<evidence type="ECO:0000313" key="6">
    <source>
        <dbReference type="Proteomes" id="UP001302367"/>
    </source>
</evidence>
<gene>
    <name evidence="3" type="ORF">CB0940_03153</name>
    <name evidence="4" type="ORF">RHO25_004942</name>
</gene>
<dbReference type="AlphaFoldDB" id="A0A2G5I5S8"/>
<evidence type="ECO:0000256" key="1">
    <source>
        <dbReference type="SAM" id="MobiDB-lite"/>
    </source>
</evidence>
<name>A0A2G5I5S8_CERBT</name>
<sequence>MAKRIREASPSTAELPAADASSPIMETPAHTPKYVELDEASERTKAAFKCLLPPHKSMTFSSYTDYETHYNSSHTNRCKECHKNFPTSHFLQLHLSENHDPIVAVRRERGDKIYACFLEDCDKVCVDWKKRRSHLVDKHGYPKNYDFLVVDNGIDGRWTMLRRGIDSAGHRKSSRDRRDSTATRTTQATDATEETEVTTSELIEEETPAVQSKAAQDDTALEEVTKSMSSLKFVPRRVTFGKRKGKSGFAKS</sequence>
<evidence type="ECO:0000259" key="2">
    <source>
        <dbReference type="PROSITE" id="PS00028"/>
    </source>
</evidence>
<dbReference type="PANTHER" id="PTHR21354">
    <property type="entry name" value="ZINC FINGER PROTEIN 511"/>
    <property type="match status" value="1"/>
</dbReference>
<evidence type="ECO:0000313" key="5">
    <source>
        <dbReference type="Proteomes" id="UP000230605"/>
    </source>
</evidence>
<protein>
    <submittedName>
        <fullName evidence="3">Protein lethal(2)k10201</fullName>
    </submittedName>
</protein>
<reference evidence="3 5" key="1">
    <citation type="submission" date="2015-10" db="EMBL/GenBank/DDBJ databases">
        <title>The cercosporin biosynthetic gene cluster was horizontally transferred to several fungal lineages and shown to be expanded in Cercospora beticola based on microsynteny with recipient genomes.</title>
        <authorList>
            <person name="De Jonge R."/>
            <person name="Ebert M.K."/>
            <person name="Suttle J.C."/>
            <person name="Jurick Ii W.M."/>
            <person name="Secor G.A."/>
            <person name="Thomma B.P."/>
            <person name="Van De Peer Y."/>
            <person name="Bolton M.D."/>
        </authorList>
    </citation>
    <scope>NUCLEOTIDE SEQUENCE [LARGE SCALE GENOMIC DNA]</scope>
    <source>
        <strain evidence="3 5">09-40</strain>
    </source>
</reference>
<feature type="region of interest" description="Disordered" evidence="1">
    <location>
        <begin position="1"/>
        <end position="28"/>
    </location>
</feature>
<dbReference type="EMBL" id="LKMD01000101">
    <property type="protein sequence ID" value="PIB00119.1"/>
    <property type="molecule type" value="Genomic_DNA"/>
</dbReference>
<dbReference type="Proteomes" id="UP001302367">
    <property type="component" value="Chromosome 3"/>
</dbReference>
<dbReference type="SMART" id="SM00355">
    <property type="entry name" value="ZnF_C2H2"/>
    <property type="match status" value="3"/>
</dbReference>
<organism evidence="3 5">
    <name type="scientific">Cercospora beticola</name>
    <name type="common">Sugarbeet leaf spot fungus</name>
    <dbReference type="NCBI Taxonomy" id="122368"/>
    <lineage>
        <taxon>Eukaryota</taxon>
        <taxon>Fungi</taxon>
        <taxon>Dikarya</taxon>
        <taxon>Ascomycota</taxon>
        <taxon>Pezizomycotina</taxon>
        <taxon>Dothideomycetes</taxon>
        <taxon>Dothideomycetidae</taxon>
        <taxon>Mycosphaerellales</taxon>
        <taxon>Mycosphaerellaceae</taxon>
        <taxon>Cercospora</taxon>
    </lineage>
</organism>
<dbReference type="EMBL" id="CP134186">
    <property type="protein sequence ID" value="WPB00323.1"/>
    <property type="molecule type" value="Genomic_DNA"/>
</dbReference>
<accession>A0A2G5I5S8</accession>
<keyword evidence="6" id="KW-1185">Reference proteome</keyword>
<dbReference type="InterPro" id="IPR013087">
    <property type="entry name" value="Znf_C2H2_type"/>
</dbReference>
<proteinExistence type="predicted"/>
<dbReference type="InterPro" id="IPR039258">
    <property type="entry name" value="ZNF511"/>
</dbReference>
<feature type="region of interest" description="Disordered" evidence="1">
    <location>
        <begin position="166"/>
        <end position="221"/>
    </location>
</feature>
<feature type="domain" description="C2H2-type" evidence="2">
    <location>
        <begin position="78"/>
        <end position="99"/>
    </location>
</feature>
<dbReference type="OrthoDB" id="18440at2759"/>
<dbReference type="Proteomes" id="UP000230605">
    <property type="component" value="Chromosome 3"/>
</dbReference>
<evidence type="ECO:0000313" key="4">
    <source>
        <dbReference type="EMBL" id="WPB00323.1"/>
    </source>
</evidence>
<feature type="compositionally biased region" description="Acidic residues" evidence="1">
    <location>
        <begin position="191"/>
        <end position="207"/>
    </location>
</feature>